<gene>
    <name evidence="2" type="ORF">FSP39_001730</name>
</gene>
<protein>
    <recommendedName>
        <fullName evidence="1">Novel STAND NTPase 3 domain-containing protein</fullName>
    </recommendedName>
</protein>
<dbReference type="Proteomes" id="UP001186944">
    <property type="component" value="Unassembled WGS sequence"/>
</dbReference>
<dbReference type="InterPro" id="IPR049050">
    <property type="entry name" value="nSTAND3"/>
</dbReference>
<name>A0AA88XFQ3_PINIB</name>
<evidence type="ECO:0000259" key="1">
    <source>
        <dbReference type="Pfam" id="PF20720"/>
    </source>
</evidence>
<keyword evidence="3" id="KW-1185">Reference proteome</keyword>
<evidence type="ECO:0000313" key="3">
    <source>
        <dbReference type="Proteomes" id="UP001186944"/>
    </source>
</evidence>
<accession>A0AA88XFQ3</accession>
<sequence>MSLSILNGLKEKYNVYILQLDELRDNLKNIICGIGSKIPFCFLVDDAFGTTNPISTQEIQNNKALQDLTTYIAQGKLKVIITMRKSICNELKGTLNRCDLLCDEMHMVDLTAGKFMISESAREDILLRYLENCPSIEIINTKDAHLDHAKDDLPIKITDFEVKQIFEGGVQKRSYIEGFPLACSRFIKKEQNLRRKVDFFQNNYRIECKEEVKHIRCTDKGKYSVLVYTLLKNGRFDMRKFDMDLMQKITYSLSLFELKNEDEIKSVARNDNYYLKKHTPWEYRFDHDIIFEVLLMDYGKSFPKEVISLNSSYRMVFELFRTKKEREDEVCLEIDGDMFPYLAQRLIREMKDANIYTVGGHAAMKDENFLPFFLEEIEKDEEARHFKSDLLASASIMSSPQLANVLLPLEDIPLQYKAFSFQVACWFGSDWLHLYMDYFRGKINETETQKVLANALLSCVEKGHIIFTKDILDMLTEEFLLENPKKLRTAFKLSCYFGQLDVAKHLHERHSSLGEMILQISDYRKAMCKAALKGSIATVKWLAEFEDMMDDETIVQVMKNACTFRFTRTAVFTARHFEVLRPHLKRKLRQLFHVRYGETKLPRLVSVGF</sequence>
<evidence type="ECO:0000313" key="2">
    <source>
        <dbReference type="EMBL" id="KAK3083703.1"/>
    </source>
</evidence>
<comment type="caution">
    <text evidence="2">The sequence shown here is derived from an EMBL/GenBank/DDBJ whole genome shotgun (WGS) entry which is preliminary data.</text>
</comment>
<reference evidence="2" key="1">
    <citation type="submission" date="2019-08" db="EMBL/GenBank/DDBJ databases">
        <title>The improved chromosome-level genome for the pearl oyster Pinctada fucata martensii using PacBio sequencing and Hi-C.</title>
        <authorList>
            <person name="Zheng Z."/>
        </authorList>
    </citation>
    <scope>NUCLEOTIDE SEQUENCE</scope>
    <source>
        <strain evidence="2">ZZ-2019</strain>
        <tissue evidence="2">Adductor muscle</tissue>
    </source>
</reference>
<dbReference type="SUPFAM" id="SSF140860">
    <property type="entry name" value="Pseudo ankyrin repeat-like"/>
    <property type="match status" value="1"/>
</dbReference>
<organism evidence="2 3">
    <name type="scientific">Pinctada imbricata</name>
    <name type="common">Atlantic pearl-oyster</name>
    <name type="synonym">Pinctada martensii</name>
    <dbReference type="NCBI Taxonomy" id="66713"/>
    <lineage>
        <taxon>Eukaryota</taxon>
        <taxon>Metazoa</taxon>
        <taxon>Spiralia</taxon>
        <taxon>Lophotrochozoa</taxon>
        <taxon>Mollusca</taxon>
        <taxon>Bivalvia</taxon>
        <taxon>Autobranchia</taxon>
        <taxon>Pteriomorphia</taxon>
        <taxon>Pterioida</taxon>
        <taxon>Pterioidea</taxon>
        <taxon>Pteriidae</taxon>
        <taxon>Pinctada</taxon>
    </lineage>
</organism>
<dbReference type="EMBL" id="VSWD01000013">
    <property type="protein sequence ID" value="KAK3083703.1"/>
    <property type="molecule type" value="Genomic_DNA"/>
</dbReference>
<dbReference type="AlphaFoldDB" id="A0AA88XFQ3"/>
<dbReference type="Pfam" id="PF20720">
    <property type="entry name" value="nSTAND3"/>
    <property type="match status" value="1"/>
</dbReference>
<feature type="domain" description="Novel STAND NTPase 3" evidence="1">
    <location>
        <begin position="38"/>
        <end position="131"/>
    </location>
</feature>
<proteinExistence type="predicted"/>